<dbReference type="AlphaFoldDB" id="A0A8S9J4M0"/>
<evidence type="ECO:0000256" key="1">
    <source>
        <dbReference type="SAM" id="MobiDB-lite"/>
    </source>
</evidence>
<protein>
    <submittedName>
        <fullName evidence="2">Uncharacterized protein</fullName>
    </submittedName>
</protein>
<feature type="region of interest" description="Disordered" evidence="1">
    <location>
        <begin position="1"/>
        <end position="34"/>
    </location>
</feature>
<sequence>MKAILSSSVAPRLSGDNPSLRGSSDETESSLSVARRRKDDSLSLFVAPRGNEARPLSLSLWLTARKEIVDYLALYGSPRRRRTALSLWVDILESEGSILSRGGSRRWRYMALCRWRYMALCRWLSSTATELSVDASPRFVQGKLLFHVIQ</sequence>
<dbReference type="EMBL" id="QGKW02001660">
    <property type="protein sequence ID" value="KAF2577075.1"/>
    <property type="molecule type" value="Genomic_DNA"/>
</dbReference>
<dbReference type="Proteomes" id="UP000712281">
    <property type="component" value="Unassembled WGS sequence"/>
</dbReference>
<comment type="caution">
    <text evidence="2">The sequence shown here is derived from an EMBL/GenBank/DDBJ whole genome shotgun (WGS) entry which is preliminary data.</text>
</comment>
<gene>
    <name evidence="2" type="ORF">F2Q68_00005824</name>
</gene>
<organism evidence="2 3">
    <name type="scientific">Brassica cretica</name>
    <name type="common">Mustard</name>
    <dbReference type="NCBI Taxonomy" id="69181"/>
    <lineage>
        <taxon>Eukaryota</taxon>
        <taxon>Viridiplantae</taxon>
        <taxon>Streptophyta</taxon>
        <taxon>Embryophyta</taxon>
        <taxon>Tracheophyta</taxon>
        <taxon>Spermatophyta</taxon>
        <taxon>Magnoliopsida</taxon>
        <taxon>eudicotyledons</taxon>
        <taxon>Gunneridae</taxon>
        <taxon>Pentapetalae</taxon>
        <taxon>rosids</taxon>
        <taxon>malvids</taxon>
        <taxon>Brassicales</taxon>
        <taxon>Brassicaceae</taxon>
        <taxon>Brassiceae</taxon>
        <taxon>Brassica</taxon>
    </lineage>
</organism>
<evidence type="ECO:0000313" key="2">
    <source>
        <dbReference type="EMBL" id="KAF2577075.1"/>
    </source>
</evidence>
<name>A0A8S9J4M0_BRACR</name>
<reference evidence="2" key="1">
    <citation type="submission" date="2019-12" db="EMBL/GenBank/DDBJ databases">
        <title>Genome sequencing and annotation of Brassica cretica.</title>
        <authorList>
            <person name="Studholme D.J."/>
            <person name="Sarris P.F."/>
        </authorList>
    </citation>
    <scope>NUCLEOTIDE SEQUENCE</scope>
    <source>
        <strain evidence="2">PFS-001/15</strain>
        <tissue evidence="2">Leaf</tissue>
    </source>
</reference>
<accession>A0A8S9J4M0</accession>
<evidence type="ECO:0000313" key="3">
    <source>
        <dbReference type="Proteomes" id="UP000712281"/>
    </source>
</evidence>
<proteinExistence type="predicted"/>